<evidence type="ECO:0000313" key="3">
    <source>
        <dbReference type="Proteomes" id="UP000604825"/>
    </source>
</evidence>
<feature type="compositionally biased region" description="Basic residues" evidence="1">
    <location>
        <begin position="82"/>
        <end position="105"/>
    </location>
</feature>
<proteinExistence type="predicted"/>
<organism evidence="2 3">
    <name type="scientific">Miscanthus lutarioriparius</name>
    <dbReference type="NCBI Taxonomy" id="422564"/>
    <lineage>
        <taxon>Eukaryota</taxon>
        <taxon>Viridiplantae</taxon>
        <taxon>Streptophyta</taxon>
        <taxon>Embryophyta</taxon>
        <taxon>Tracheophyta</taxon>
        <taxon>Spermatophyta</taxon>
        <taxon>Magnoliopsida</taxon>
        <taxon>Liliopsida</taxon>
        <taxon>Poales</taxon>
        <taxon>Poaceae</taxon>
        <taxon>PACMAD clade</taxon>
        <taxon>Panicoideae</taxon>
        <taxon>Andropogonodae</taxon>
        <taxon>Andropogoneae</taxon>
        <taxon>Saccharinae</taxon>
        <taxon>Miscanthus</taxon>
    </lineage>
</organism>
<dbReference type="Proteomes" id="UP000604825">
    <property type="component" value="Unassembled WGS sequence"/>
</dbReference>
<keyword evidence="3" id="KW-1185">Reference proteome</keyword>
<comment type="caution">
    <text evidence="2">The sequence shown here is derived from an EMBL/GenBank/DDBJ whole genome shotgun (WGS) entry which is preliminary data.</text>
</comment>
<protein>
    <submittedName>
        <fullName evidence="2">Uncharacterized protein</fullName>
    </submittedName>
</protein>
<feature type="compositionally biased region" description="Basic residues" evidence="1">
    <location>
        <begin position="1"/>
        <end position="15"/>
    </location>
</feature>
<feature type="compositionally biased region" description="Polar residues" evidence="1">
    <location>
        <begin position="162"/>
        <end position="171"/>
    </location>
</feature>
<reference evidence="2" key="1">
    <citation type="submission" date="2020-10" db="EMBL/GenBank/DDBJ databases">
        <authorList>
            <person name="Han B."/>
            <person name="Lu T."/>
            <person name="Zhao Q."/>
            <person name="Huang X."/>
            <person name="Zhao Y."/>
        </authorList>
    </citation>
    <scope>NUCLEOTIDE SEQUENCE</scope>
</reference>
<name>A0A811MI93_9POAL</name>
<feature type="region of interest" description="Disordered" evidence="1">
    <location>
        <begin position="1"/>
        <end position="208"/>
    </location>
</feature>
<accession>A0A811MI93</accession>
<evidence type="ECO:0000313" key="2">
    <source>
        <dbReference type="EMBL" id="CAD6206764.1"/>
    </source>
</evidence>
<feature type="compositionally biased region" description="Low complexity" evidence="1">
    <location>
        <begin position="145"/>
        <end position="156"/>
    </location>
</feature>
<dbReference type="EMBL" id="CAJGYO010000001">
    <property type="protein sequence ID" value="CAD6206764.1"/>
    <property type="molecule type" value="Genomic_DNA"/>
</dbReference>
<sequence length="229" mass="25090">MRRTRARCPTRRHARGQTPRLEPLQGHPDESRDDDDDAEARLPQNPDRPPIHCRSRATAIPPEPNVPTMPHARPKQEGGSRQQKRQIRAQGRRYGHGSTRSRHTTPHLAGRNDRAGCSLAENERGSPDPTTGGSDPIGVEPEKPPGAGALLSGPPSRAQPLRTASGTQAPARTSVPHSRARRQAVEHLSAASRVDLARKAPPPPSSWLPVIQLRPLQRRRGWKPPAAVR</sequence>
<evidence type="ECO:0000256" key="1">
    <source>
        <dbReference type="SAM" id="MobiDB-lite"/>
    </source>
</evidence>
<gene>
    <name evidence="2" type="ORF">NCGR_LOCUS4443</name>
</gene>
<dbReference type="AlphaFoldDB" id="A0A811MI93"/>